<keyword evidence="5" id="KW-1185">Reference proteome</keyword>
<feature type="region of interest" description="Disordered" evidence="1">
    <location>
        <begin position="91"/>
        <end position="115"/>
    </location>
</feature>
<proteinExistence type="predicted"/>
<feature type="compositionally biased region" description="Low complexity" evidence="1">
    <location>
        <begin position="106"/>
        <end position="115"/>
    </location>
</feature>
<dbReference type="AlphaFoldDB" id="A0A9P8IAQ4"/>
<feature type="region of interest" description="Disordered" evidence="1">
    <location>
        <begin position="225"/>
        <end position="293"/>
    </location>
</feature>
<sequence length="293" mass="30900">MMLLVLLSSPLFLSLITSERAFALAQLGVKGGHITLSSAASSESSASSTGLDGAASVSTTSASPLGATNTAVVGSPLLFIGSTPSATLVSTTTSHSNPASTSTYLASTPAPSSQQSMSSVQRRNLILILALGLGSVLVAVAAWLSYRLRRRRSSGASFFGRNSTPIDDEEIQTWRKQASVASTVGSHNAERKPRFSMEWAEKLPTTPPTAKAPNARMGLTDEIVPGEEPFVPLPKRSPSSRIYRPRHLRSKSARSSISDRPPTPFAVEESKEVVPLPPRMPGVPGNESQPGDH</sequence>
<name>A0A9P8IAQ4_9PEZI</name>
<reference evidence="4" key="1">
    <citation type="submission" date="2021-03" db="EMBL/GenBank/DDBJ databases">
        <title>Comparative genomics and phylogenomic investigation of the class Geoglossomycetes provide insights into ecological specialization and systematics.</title>
        <authorList>
            <person name="Melie T."/>
            <person name="Pirro S."/>
            <person name="Miller A.N."/>
            <person name="Quandt A."/>
        </authorList>
    </citation>
    <scope>NUCLEOTIDE SEQUENCE</scope>
    <source>
        <strain evidence="4">GBOQ0MN5Z8</strain>
    </source>
</reference>
<feature type="compositionally biased region" description="Polar residues" evidence="1">
    <location>
        <begin position="91"/>
        <end position="105"/>
    </location>
</feature>
<gene>
    <name evidence="4" type="ORF">FGG08_001727</name>
</gene>
<evidence type="ECO:0000313" key="5">
    <source>
        <dbReference type="Proteomes" id="UP000698800"/>
    </source>
</evidence>
<dbReference type="OrthoDB" id="4120617at2759"/>
<keyword evidence="2" id="KW-0472">Membrane</keyword>
<dbReference type="Proteomes" id="UP000698800">
    <property type="component" value="Unassembled WGS sequence"/>
</dbReference>
<evidence type="ECO:0000313" key="4">
    <source>
        <dbReference type="EMBL" id="KAH0544109.1"/>
    </source>
</evidence>
<feature type="compositionally biased region" description="Basic residues" evidence="1">
    <location>
        <begin position="243"/>
        <end position="252"/>
    </location>
</feature>
<keyword evidence="2" id="KW-0812">Transmembrane</keyword>
<protein>
    <submittedName>
        <fullName evidence="4">Uncharacterized protein</fullName>
    </submittedName>
</protein>
<keyword evidence="3" id="KW-0732">Signal</keyword>
<organism evidence="4 5">
    <name type="scientific">Glutinoglossum americanum</name>
    <dbReference type="NCBI Taxonomy" id="1670608"/>
    <lineage>
        <taxon>Eukaryota</taxon>
        <taxon>Fungi</taxon>
        <taxon>Dikarya</taxon>
        <taxon>Ascomycota</taxon>
        <taxon>Pezizomycotina</taxon>
        <taxon>Geoglossomycetes</taxon>
        <taxon>Geoglossales</taxon>
        <taxon>Geoglossaceae</taxon>
        <taxon>Glutinoglossum</taxon>
    </lineage>
</organism>
<evidence type="ECO:0000256" key="2">
    <source>
        <dbReference type="SAM" id="Phobius"/>
    </source>
</evidence>
<comment type="caution">
    <text evidence="4">The sequence shown here is derived from an EMBL/GenBank/DDBJ whole genome shotgun (WGS) entry which is preliminary data.</text>
</comment>
<keyword evidence="2" id="KW-1133">Transmembrane helix</keyword>
<evidence type="ECO:0000256" key="1">
    <source>
        <dbReference type="SAM" id="MobiDB-lite"/>
    </source>
</evidence>
<feature type="chain" id="PRO_5040505973" evidence="3">
    <location>
        <begin position="19"/>
        <end position="293"/>
    </location>
</feature>
<dbReference type="EMBL" id="JAGHQL010000023">
    <property type="protein sequence ID" value="KAH0544109.1"/>
    <property type="molecule type" value="Genomic_DNA"/>
</dbReference>
<feature type="signal peptide" evidence="3">
    <location>
        <begin position="1"/>
        <end position="18"/>
    </location>
</feature>
<accession>A0A9P8IAQ4</accession>
<evidence type="ECO:0000256" key="3">
    <source>
        <dbReference type="SAM" id="SignalP"/>
    </source>
</evidence>
<feature type="transmembrane region" description="Helical" evidence="2">
    <location>
        <begin position="125"/>
        <end position="146"/>
    </location>
</feature>